<dbReference type="PANTHER" id="PTHR23112:SF22">
    <property type="entry name" value="G-PROTEIN COUPLED RECEPTOR"/>
    <property type="match status" value="1"/>
</dbReference>
<reference evidence="8" key="2">
    <citation type="submission" date="2006-02" db="EMBL/GenBank/DDBJ databases">
        <title>Annotation of the Chaetomium globosum CBS 148.51 Genome.</title>
        <authorList>
            <consortium name="The Broad Institute Genome Sequencing Platform"/>
            <person name="Birren B."/>
            <person name="Lander E."/>
            <person name="Galagan J."/>
            <person name="Devon K."/>
            <person name="Nusbaum C."/>
            <person name="Ma L.-J."/>
            <person name="Jaffe D."/>
            <person name="Butler J."/>
            <person name="Alvarez P."/>
            <person name="Gnerre S."/>
            <person name="Grabherr M."/>
            <person name="Kleber M."/>
            <person name="Mauceli E."/>
            <person name="Brockman W."/>
            <person name="Rounsley S."/>
            <person name="Young S."/>
            <person name="LaButti K."/>
            <person name="Pushparaj V."/>
            <person name="DeCaprio D."/>
            <person name="Crawford M."/>
            <person name="Koehrsen M."/>
            <person name="Engels R."/>
            <person name="Montgomery P."/>
            <person name="Pearson M."/>
            <person name="Howarth C."/>
            <person name="Kodira C."/>
            <person name="Yandava C."/>
            <person name="Zeng Q."/>
            <person name="Alvarado L."/>
            <person name="Oleary S."/>
            <person name="Untereiner W."/>
        </authorList>
    </citation>
    <scope>NUCLEOTIDE SEQUENCE</scope>
    <source>
        <strain evidence="8">CBS 148.51</strain>
    </source>
</reference>
<dbReference type="AlphaFoldDB" id="Q2GXL0"/>
<evidence type="ECO:0000313" key="8">
    <source>
        <dbReference type="EMBL" id="EAQ86041.1"/>
    </source>
</evidence>
<feature type="transmembrane region" description="Helical" evidence="6">
    <location>
        <begin position="383"/>
        <end position="405"/>
    </location>
</feature>
<organism evidence="8 9">
    <name type="scientific">Chaetomium globosum (strain ATCC 6205 / CBS 148.51 / DSM 1962 / NBRC 6347 / NRRL 1970)</name>
    <name type="common">Soil fungus</name>
    <dbReference type="NCBI Taxonomy" id="306901"/>
    <lineage>
        <taxon>Eukaryota</taxon>
        <taxon>Fungi</taxon>
        <taxon>Dikarya</taxon>
        <taxon>Ascomycota</taxon>
        <taxon>Pezizomycotina</taxon>
        <taxon>Sordariomycetes</taxon>
        <taxon>Sordariomycetidae</taxon>
        <taxon>Sordariales</taxon>
        <taxon>Chaetomiaceae</taxon>
        <taxon>Chaetomium</taxon>
    </lineage>
</organism>
<dbReference type="eggNOG" id="ENOG502QTGV">
    <property type="taxonomic scope" value="Eukaryota"/>
</dbReference>
<protein>
    <recommendedName>
        <fullName evidence="7">G-protein coupled receptors family 2 profile 2 domain-containing protein</fullName>
    </recommendedName>
</protein>
<dbReference type="Gene3D" id="1.20.1070.10">
    <property type="entry name" value="Rhodopsin 7-helix transmembrane proteins"/>
    <property type="match status" value="1"/>
</dbReference>
<evidence type="ECO:0000256" key="5">
    <source>
        <dbReference type="SAM" id="MobiDB-lite"/>
    </source>
</evidence>
<feature type="transmembrane region" description="Helical" evidence="6">
    <location>
        <begin position="25"/>
        <end position="44"/>
    </location>
</feature>
<dbReference type="OMA" id="RMEIPYL"/>
<dbReference type="EMBL" id="CH408033">
    <property type="protein sequence ID" value="EAQ86041.1"/>
    <property type="molecule type" value="Genomic_DNA"/>
</dbReference>
<dbReference type="RefSeq" id="XP_001224950.1">
    <property type="nucleotide sequence ID" value="XM_001224949.1"/>
</dbReference>
<dbReference type="GO" id="GO:0005886">
    <property type="term" value="C:plasma membrane"/>
    <property type="evidence" value="ECO:0007669"/>
    <property type="project" value="TreeGrafter"/>
</dbReference>
<feature type="transmembrane region" description="Helical" evidence="6">
    <location>
        <begin position="115"/>
        <end position="133"/>
    </location>
</feature>
<gene>
    <name evidence="8" type="ORF">CHGG_07294</name>
</gene>
<comment type="subcellular location">
    <subcellularLocation>
        <location evidence="1">Membrane</location>
        <topology evidence="1">Multi-pass membrane protein</topology>
    </subcellularLocation>
</comment>
<dbReference type="Pfam" id="PF05462">
    <property type="entry name" value="Dicty_CAR"/>
    <property type="match status" value="1"/>
</dbReference>
<keyword evidence="9" id="KW-1185">Reference proteome</keyword>
<dbReference type="VEuPathDB" id="FungiDB:CHGG_07294"/>
<feature type="transmembrane region" description="Helical" evidence="6">
    <location>
        <begin position="187"/>
        <end position="209"/>
    </location>
</feature>
<dbReference type="InParanoid" id="Q2GXL0"/>
<dbReference type="GO" id="GO:0004930">
    <property type="term" value="F:G protein-coupled receptor activity"/>
    <property type="evidence" value="ECO:0007669"/>
    <property type="project" value="TreeGrafter"/>
</dbReference>
<dbReference type="GeneID" id="4394292"/>
<keyword evidence="2 6" id="KW-0812">Transmembrane</keyword>
<feature type="region of interest" description="Disordered" evidence="5">
    <location>
        <begin position="267"/>
        <end position="372"/>
    </location>
</feature>
<evidence type="ECO:0000256" key="2">
    <source>
        <dbReference type="ARBA" id="ARBA00022692"/>
    </source>
</evidence>
<dbReference type="GO" id="GO:0007166">
    <property type="term" value="P:cell surface receptor signaling pathway"/>
    <property type="evidence" value="ECO:0007669"/>
    <property type="project" value="InterPro"/>
</dbReference>
<dbReference type="SUPFAM" id="SSF81321">
    <property type="entry name" value="Family A G protein-coupled receptor-like"/>
    <property type="match status" value="1"/>
</dbReference>
<dbReference type="OrthoDB" id="18453at2759"/>
<evidence type="ECO:0000256" key="6">
    <source>
        <dbReference type="SAM" id="Phobius"/>
    </source>
</evidence>
<dbReference type="PANTHER" id="PTHR23112">
    <property type="entry name" value="G PROTEIN-COUPLED RECEPTOR 157-RELATED"/>
    <property type="match status" value="1"/>
</dbReference>
<dbReference type="InterPro" id="IPR017981">
    <property type="entry name" value="GPCR_2-like_7TM"/>
</dbReference>
<evidence type="ECO:0000259" key="7">
    <source>
        <dbReference type="PROSITE" id="PS50261"/>
    </source>
</evidence>
<reference evidence="8" key="1">
    <citation type="submission" date="2005-03" db="EMBL/GenBank/DDBJ databases">
        <authorList>
            <person name="Giovannoni S.J."/>
            <person name="Cho J.-C."/>
            <person name="Ferriera S."/>
            <person name="Johnson J."/>
            <person name="Kravitz S."/>
            <person name="Halpern A."/>
            <person name="Remington K."/>
            <person name="Beeson K."/>
            <person name="Tran B."/>
            <person name="Rogers Y.-H."/>
            <person name="Friedman R."/>
            <person name="Venter J.C."/>
        </authorList>
    </citation>
    <scope>NUCLEOTIDE SEQUENCE</scope>
    <source>
        <strain evidence="8">CBS 148.51</strain>
    </source>
</reference>
<evidence type="ECO:0000256" key="3">
    <source>
        <dbReference type="ARBA" id="ARBA00022989"/>
    </source>
</evidence>
<accession>Q2GXL0</accession>
<dbReference type="PROSITE" id="PS50261">
    <property type="entry name" value="G_PROTEIN_RECEP_F2_4"/>
    <property type="match status" value="1"/>
</dbReference>
<dbReference type="HOGENOM" id="CLU_024810_3_1_1"/>
<feature type="transmembrane region" description="Helical" evidence="6">
    <location>
        <begin position="145"/>
        <end position="163"/>
    </location>
</feature>
<name>Q2GXL0_CHAGB</name>
<feature type="transmembrane region" description="Helical" evidence="6">
    <location>
        <begin position="51"/>
        <end position="69"/>
    </location>
</feature>
<evidence type="ECO:0000256" key="1">
    <source>
        <dbReference type="ARBA" id="ARBA00004141"/>
    </source>
</evidence>
<feature type="domain" description="G-protein coupled receptors family 2 profile 2" evidence="7">
    <location>
        <begin position="13"/>
        <end position="218"/>
    </location>
</feature>
<proteinExistence type="predicted"/>
<evidence type="ECO:0000256" key="4">
    <source>
        <dbReference type="ARBA" id="ARBA00023136"/>
    </source>
</evidence>
<keyword evidence="3 6" id="KW-1133">Transmembrane helix</keyword>
<keyword evidence="4 6" id="KW-0472">Membrane</keyword>
<dbReference type="Proteomes" id="UP000001056">
    <property type="component" value="Unassembled WGS sequence"/>
</dbReference>
<dbReference type="GO" id="GO:0007189">
    <property type="term" value="P:adenylate cyclase-activating G protein-coupled receptor signaling pathway"/>
    <property type="evidence" value="ECO:0007669"/>
    <property type="project" value="TreeGrafter"/>
</dbReference>
<feature type="compositionally biased region" description="Low complexity" evidence="5">
    <location>
        <begin position="310"/>
        <end position="361"/>
    </location>
</feature>
<feature type="transmembrane region" description="Helical" evidence="6">
    <location>
        <begin position="425"/>
        <end position="444"/>
    </location>
</feature>
<feature type="compositionally biased region" description="Low complexity" evidence="5">
    <location>
        <begin position="522"/>
        <end position="535"/>
    </location>
</feature>
<evidence type="ECO:0000313" key="9">
    <source>
        <dbReference type="Proteomes" id="UP000001056"/>
    </source>
</evidence>
<sequence>MTTVDPGLSGSEIDVVGVLERATSVFSLLGSMVVITTFTFSRAFHKPINRLVFYATFGNLMTNVATLMGRSFVNDINQAGCQFQAFLIQMCVSRERITGFKFADGVWTRFMPADAFWMLAMALNVHLTFYYKFDARQLRRMELPYFLFCYGIPFIVSLTLVFVSSPEKGRMYGNATLWCWIAPKWDIFRIAIFYGPVWIVILITFSIYIRAGREIYKKHKQLREFSTSHHDPEPLHAVEDLFSSTKTTEVYVTTEVIDKRASIDLAPIRGGERRRSEGSSPQRPHKAAYSVTISSRRPGETHGDNNAEDQQQQQQPQQQVQTTITTNPQATGTGLTRVTTNTHNNNNTLTSTSTATGSAATVSPNTTNPNPLRRRAAFEATNATWSYTKCALLFFTAMLVTWIPSSANRVFGVVHAGQTSLPLEYMSAFVLPLQGFWNAIIYCVTSWGACRMLGEDVRSWWSRVGMGSGMGRGRSGDGEDAGEVGLHLGRPSRSAFRMVGGSRKTSDSKTYETESMTELAASRPGSSGSPTMMGGATPLPPPQTAKMGV</sequence>
<feature type="region of interest" description="Disordered" evidence="5">
    <location>
        <begin position="497"/>
        <end position="549"/>
    </location>
</feature>